<feature type="transmembrane region" description="Helical" evidence="1">
    <location>
        <begin position="69"/>
        <end position="88"/>
    </location>
</feature>
<reference evidence="2 3" key="1">
    <citation type="journal article" date="2018" name="Microbiome">
        <title>Fine metagenomic profile of the Mediterranean stratified and mixed water columns revealed by assembly and recruitment.</title>
        <authorList>
            <person name="Haro-Moreno J.M."/>
            <person name="Lopez-Perez M."/>
            <person name="De La Torre J.R."/>
            <person name="Picazo A."/>
            <person name="Camacho A."/>
            <person name="Rodriguez-Valera F."/>
        </authorList>
    </citation>
    <scope>NUCLEOTIDE SEQUENCE [LARGE SCALE GENOMIC DNA]</scope>
    <source>
        <strain evidence="2">MED-G83</strain>
    </source>
</reference>
<dbReference type="PROSITE" id="PS51257">
    <property type="entry name" value="PROKAR_LIPOPROTEIN"/>
    <property type="match status" value="1"/>
</dbReference>
<keyword evidence="1" id="KW-1133">Transmembrane helix</keyword>
<feature type="transmembrane region" description="Helical" evidence="1">
    <location>
        <begin position="35"/>
        <end position="57"/>
    </location>
</feature>
<evidence type="ECO:0000313" key="2">
    <source>
        <dbReference type="EMBL" id="RCL39277.1"/>
    </source>
</evidence>
<gene>
    <name evidence="2" type="ORF">DBW97_00695</name>
</gene>
<keyword evidence="1" id="KW-0812">Transmembrane</keyword>
<accession>A0A368BQX6</accession>
<evidence type="ECO:0000313" key="3">
    <source>
        <dbReference type="Proteomes" id="UP000252147"/>
    </source>
</evidence>
<organism evidence="2 3">
    <name type="scientific">SAR86 cluster bacterium</name>
    <dbReference type="NCBI Taxonomy" id="2030880"/>
    <lineage>
        <taxon>Bacteria</taxon>
        <taxon>Pseudomonadati</taxon>
        <taxon>Pseudomonadota</taxon>
        <taxon>Gammaproteobacteria</taxon>
        <taxon>SAR86 cluster</taxon>
    </lineage>
</organism>
<protein>
    <submittedName>
        <fullName evidence="2">Uncharacterized protein</fullName>
    </submittedName>
</protein>
<comment type="caution">
    <text evidence="2">The sequence shown here is derived from an EMBL/GenBank/DDBJ whole genome shotgun (WGS) entry which is preliminary data.</text>
</comment>
<evidence type="ECO:0000256" key="1">
    <source>
        <dbReference type="SAM" id="Phobius"/>
    </source>
</evidence>
<keyword evidence="1" id="KW-0472">Membrane</keyword>
<dbReference type="Proteomes" id="UP000252147">
    <property type="component" value="Unassembled WGS sequence"/>
</dbReference>
<dbReference type="AlphaFoldDB" id="A0A368BQX6"/>
<proteinExistence type="predicted"/>
<feature type="transmembrane region" description="Helical" evidence="1">
    <location>
        <begin position="6"/>
        <end position="23"/>
    </location>
</feature>
<dbReference type="EMBL" id="QOPD01000001">
    <property type="protein sequence ID" value="RCL39277.1"/>
    <property type="molecule type" value="Genomic_DNA"/>
</dbReference>
<sequence>MVKIFFIIAVFLVTSCIAILKAKNFTETSKFAIKWVFGLFALIALNFFNEAFLFEWLGWNGTNKNDWVFVLWWGLVFSWFIYGFGMLFRKLREKK</sequence>
<name>A0A368BQX6_9GAMM</name>